<feature type="transmembrane region" description="Helical" evidence="1">
    <location>
        <begin position="203"/>
        <end position="221"/>
    </location>
</feature>
<keyword evidence="1" id="KW-0472">Membrane</keyword>
<evidence type="ECO:0000256" key="1">
    <source>
        <dbReference type="SAM" id="Phobius"/>
    </source>
</evidence>
<organism evidence="3 4">
    <name type="scientific">Roseibacillus persicicus</name>
    <dbReference type="NCBI Taxonomy" id="454148"/>
    <lineage>
        <taxon>Bacteria</taxon>
        <taxon>Pseudomonadati</taxon>
        <taxon>Verrucomicrobiota</taxon>
        <taxon>Verrucomicrobiia</taxon>
        <taxon>Verrucomicrobiales</taxon>
        <taxon>Verrucomicrobiaceae</taxon>
        <taxon>Roseibacillus</taxon>
    </lineage>
</organism>
<evidence type="ECO:0000313" key="4">
    <source>
        <dbReference type="Proteomes" id="UP000644507"/>
    </source>
</evidence>
<dbReference type="GO" id="GO:0080120">
    <property type="term" value="P:CAAX-box protein maturation"/>
    <property type="evidence" value="ECO:0007669"/>
    <property type="project" value="UniProtKB-ARBA"/>
</dbReference>
<dbReference type="PANTHER" id="PTHR43592">
    <property type="entry name" value="CAAX AMINO TERMINAL PROTEASE"/>
    <property type="match status" value="1"/>
</dbReference>
<reference evidence="3" key="2">
    <citation type="submission" date="2020-09" db="EMBL/GenBank/DDBJ databases">
        <authorList>
            <person name="Sun Q."/>
            <person name="Kim S."/>
        </authorList>
    </citation>
    <scope>NUCLEOTIDE SEQUENCE</scope>
    <source>
        <strain evidence="3">KCTC 12988</strain>
    </source>
</reference>
<dbReference type="Pfam" id="PF02517">
    <property type="entry name" value="Rce1-like"/>
    <property type="match status" value="1"/>
</dbReference>
<sequence length="267" mass="29671">MQGFEYAFLGGSLLLSVALLLVCLLFFSFRKGWASRPGRHVGVVETRHLGWIDMAGVGLIFAIYLGNWIDLGQIRSPEFATTGLLVSQLVLQLAFIGVVLGVLYHRVDLTLFWGLRPGRYWWVIGVTFTGFIVYSLILEGLWALGFEDWTARVFRRVADPVAAENEVLPVSIYLWGLVTVVAAPMTEEIVFRGYLYPVLKRMGGIWLAALTVSLFFAAAHLDGAYLLGRFLLSLILIAAYELTGSIWAPVGIHFLNNGFVFSGSFLE</sequence>
<feature type="transmembrane region" description="Helical" evidence="1">
    <location>
        <begin position="227"/>
        <end position="248"/>
    </location>
</feature>
<protein>
    <recommendedName>
        <fullName evidence="2">CAAX prenyl protease 2/Lysostaphin resistance protein A-like domain-containing protein</fullName>
    </recommendedName>
</protein>
<dbReference type="InterPro" id="IPR003675">
    <property type="entry name" value="Rce1/LyrA-like_dom"/>
</dbReference>
<keyword evidence="1" id="KW-1133">Transmembrane helix</keyword>
<keyword evidence="4" id="KW-1185">Reference proteome</keyword>
<feature type="transmembrane region" description="Helical" evidence="1">
    <location>
        <begin position="119"/>
        <end position="137"/>
    </location>
</feature>
<feature type="transmembrane region" description="Helical" evidence="1">
    <location>
        <begin position="49"/>
        <end position="69"/>
    </location>
</feature>
<evidence type="ECO:0000259" key="2">
    <source>
        <dbReference type="Pfam" id="PF02517"/>
    </source>
</evidence>
<name>A0A918WMZ2_9BACT</name>
<proteinExistence type="predicted"/>
<reference evidence="3" key="1">
    <citation type="journal article" date="2014" name="Int. J. Syst. Evol. Microbiol.">
        <title>Complete genome sequence of Corynebacterium casei LMG S-19264T (=DSM 44701T), isolated from a smear-ripened cheese.</title>
        <authorList>
            <consortium name="US DOE Joint Genome Institute (JGI-PGF)"/>
            <person name="Walter F."/>
            <person name="Albersmeier A."/>
            <person name="Kalinowski J."/>
            <person name="Ruckert C."/>
        </authorList>
    </citation>
    <scope>NUCLEOTIDE SEQUENCE</scope>
    <source>
        <strain evidence="3">KCTC 12988</strain>
    </source>
</reference>
<dbReference type="EMBL" id="BMXI01000014">
    <property type="protein sequence ID" value="GHC61004.1"/>
    <property type="molecule type" value="Genomic_DNA"/>
</dbReference>
<dbReference type="GO" id="GO:0004175">
    <property type="term" value="F:endopeptidase activity"/>
    <property type="evidence" value="ECO:0007669"/>
    <property type="project" value="UniProtKB-ARBA"/>
</dbReference>
<dbReference type="AlphaFoldDB" id="A0A918WMZ2"/>
<feature type="domain" description="CAAX prenyl protease 2/Lysostaphin resistance protein A-like" evidence="2">
    <location>
        <begin position="171"/>
        <end position="258"/>
    </location>
</feature>
<dbReference type="PANTHER" id="PTHR43592:SF15">
    <property type="entry name" value="CAAX AMINO TERMINAL PROTEASE FAMILY PROTEIN"/>
    <property type="match status" value="1"/>
</dbReference>
<evidence type="ECO:0000313" key="3">
    <source>
        <dbReference type="EMBL" id="GHC61004.1"/>
    </source>
</evidence>
<keyword evidence="1" id="KW-0812">Transmembrane</keyword>
<accession>A0A918WMZ2</accession>
<comment type="caution">
    <text evidence="3">The sequence shown here is derived from an EMBL/GenBank/DDBJ whole genome shotgun (WGS) entry which is preliminary data.</text>
</comment>
<dbReference type="Proteomes" id="UP000644507">
    <property type="component" value="Unassembled WGS sequence"/>
</dbReference>
<feature type="transmembrane region" description="Helical" evidence="1">
    <location>
        <begin position="6"/>
        <end position="29"/>
    </location>
</feature>
<feature type="transmembrane region" description="Helical" evidence="1">
    <location>
        <begin position="89"/>
        <end position="107"/>
    </location>
</feature>
<dbReference type="RefSeq" id="WP_189571671.1">
    <property type="nucleotide sequence ID" value="NZ_BMXI01000014.1"/>
</dbReference>
<feature type="transmembrane region" description="Helical" evidence="1">
    <location>
        <begin position="172"/>
        <end position="191"/>
    </location>
</feature>
<gene>
    <name evidence="3" type="ORF">GCM10007100_30330</name>
</gene>